<dbReference type="EMBL" id="CP038802">
    <property type="protein sequence ID" value="UTY27655.1"/>
    <property type="molecule type" value="Genomic_DNA"/>
</dbReference>
<dbReference type="RefSeq" id="WP_255805680.1">
    <property type="nucleotide sequence ID" value="NZ_CP038802.1"/>
</dbReference>
<reference evidence="1" key="1">
    <citation type="submission" date="2019-04" db="EMBL/GenBank/DDBJ databases">
        <title>Whole genome sequencing of oral phylogroup 2 treponemes.</title>
        <authorList>
            <person name="Chan Y."/>
            <person name="Zeng H.H."/>
            <person name="Yu X.L."/>
            <person name="Leung W.K."/>
            <person name="Watt R.M."/>
        </authorList>
    </citation>
    <scope>NUCLEOTIDE SEQUENCE</scope>
    <source>
        <strain evidence="1">OMZ 847</strain>
    </source>
</reference>
<protein>
    <submittedName>
        <fullName evidence="1">Uncharacterized protein</fullName>
    </submittedName>
</protein>
<accession>A0ABY5HRK1</accession>
<dbReference type="Proteomes" id="UP001059401">
    <property type="component" value="Chromosome"/>
</dbReference>
<organism evidence="1 2">
    <name type="scientific">Treponema putidum</name>
    <dbReference type="NCBI Taxonomy" id="221027"/>
    <lineage>
        <taxon>Bacteria</taxon>
        <taxon>Pseudomonadati</taxon>
        <taxon>Spirochaetota</taxon>
        <taxon>Spirochaetia</taxon>
        <taxon>Spirochaetales</taxon>
        <taxon>Treponemataceae</taxon>
        <taxon>Treponema</taxon>
    </lineage>
</organism>
<sequence length="272" mass="30093">MKIYIKDFSGKIEKGQASQKPANMRYGVWGTVTDVNSMSHCVDVKLSSGVELKEVPVACTDEWVCEYKDYVSGSRNLPPQGSRVFLFMPTASFESAFVLCSGLSRYEKQHEKAFMADKSDRDKKNKVREKVYPGKWKEEYEYETGRYKLISPNESIKIDIKDDDEKEVKVEAFGTELKIDKEGNIDVKTANGKKLNLNGDNFSGLVKADELISQLQKNTAILNGILETLKAPITEAGNGAPGAFQGALMTAIGALKTGDFSNIKNDKVLHGG</sequence>
<keyword evidence="2" id="KW-1185">Reference proteome</keyword>
<evidence type="ECO:0000313" key="2">
    <source>
        <dbReference type="Proteomes" id="UP001059401"/>
    </source>
</evidence>
<name>A0ABY5HRK1_9SPIR</name>
<evidence type="ECO:0000313" key="1">
    <source>
        <dbReference type="EMBL" id="UTY27655.1"/>
    </source>
</evidence>
<gene>
    <name evidence="1" type="ORF">E4N76_00630</name>
</gene>
<proteinExistence type="predicted"/>